<evidence type="ECO:0000256" key="5">
    <source>
        <dbReference type="ARBA" id="ARBA00023136"/>
    </source>
</evidence>
<protein>
    <recommendedName>
        <fullName evidence="7">SPX domain-containing protein</fullName>
    </recommendedName>
</protein>
<dbReference type="GO" id="GO:0016237">
    <property type="term" value="P:microautophagy"/>
    <property type="evidence" value="ECO:0007669"/>
    <property type="project" value="TreeGrafter"/>
</dbReference>
<evidence type="ECO:0000259" key="7">
    <source>
        <dbReference type="PROSITE" id="PS51382"/>
    </source>
</evidence>
<feature type="transmembrane region" description="Helical" evidence="6">
    <location>
        <begin position="773"/>
        <end position="799"/>
    </location>
</feature>
<dbReference type="GO" id="GO:0030643">
    <property type="term" value="P:intracellular phosphate ion homeostasis"/>
    <property type="evidence" value="ECO:0007669"/>
    <property type="project" value="EnsemblFungi"/>
</dbReference>
<name>A0A0W0DNT4_CANGB</name>
<dbReference type="CDD" id="cd14474">
    <property type="entry name" value="SPX_YDR089W"/>
    <property type="match status" value="1"/>
</dbReference>
<keyword evidence="2" id="KW-0926">Vacuole</keyword>
<dbReference type="GO" id="GO:0006799">
    <property type="term" value="P:polyphosphate biosynthetic process"/>
    <property type="evidence" value="ECO:0007669"/>
    <property type="project" value="EnsemblFungi"/>
</dbReference>
<dbReference type="Proteomes" id="UP000054886">
    <property type="component" value="Unassembled WGS sequence"/>
</dbReference>
<feature type="domain" description="SPX" evidence="7">
    <location>
        <begin position="1"/>
        <end position="147"/>
    </location>
</feature>
<dbReference type="GO" id="GO:0033254">
    <property type="term" value="C:vacuolar transporter chaperone complex"/>
    <property type="evidence" value="ECO:0007669"/>
    <property type="project" value="EnsemblFungi"/>
</dbReference>
<evidence type="ECO:0000256" key="4">
    <source>
        <dbReference type="ARBA" id="ARBA00022989"/>
    </source>
</evidence>
<keyword evidence="5 6" id="KW-0472">Membrane</keyword>
<feature type="transmembrane region" description="Helical" evidence="6">
    <location>
        <begin position="735"/>
        <end position="761"/>
    </location>
</feature>
<dbReference type="GO" id="GO:0007034">
    <property type="term" value="P:vacuolar transport"/>
    <property type="evidence" value="ECO:0007669"/>
    <property type="project" value="TreeGrafter"/>
</dbReference>
<dbReference type="VEuPathDB" id="FungiDB:GVI51_C03487"/>
<evidence type="ECO:0000256" key="1">
    <source>
        <dbReference type="ARBA" id="ARBA00004128"/>
    </source>
</evidence>
<dbReference type="PANTHER" id="PTHR46140">
    <property type="entry name" value="VACUOLAR TRANSPORTER CHAPERONE 1-RELATED"/>
    <property type="match status" value="1"/>
</dbReference>
<dbReference type="VEuPathDB" id="FungiDB:GWK60_C03311"/>
<accession>A0A0W0DNT4</accession>
<dbReference type="PANTHER" id="PTHR46140:SF1">
    <property type="entry name" value="VACUOLAR TRANSPORTER CHAPERONE COMPLEX SUBUNIT 4-RELATED"/>
    <property type="match status" value="1"/>
</dbReference>
<feature type="transmembrane region" description="Helical" evidence="6">
    <location>
        <begin position="805"/>
        <end position="827"/>
    </location>
</feature>
<dbReference type="EMBL" id="LLZZ01000145">
    <property type="protein sequence ID" value="KTA99358.1"/>
    <property type="molecule type" value="Genomic_DNA"/>
</dbReference>
<evidence type="ECO:0000256" key="6">
    <source>
        <dbReference type="SAM" id="Phobius"/>
    </source>
</evidence>
<evidence type="ECO:0000313" key="9">
    <source>
        <dbReference type="Proteomes" id="UP000054886"/>
    </source>
</evidence>
<evidence type="ECO:0000256" key="2">
    <source>
        <dbReference type="ARBA" id="ARBA00022554"/>
    </source>
</evidence>
<dbReference type="VEuPathDB" id="FungiDB:B1J91_C03696g"/>
<evidence type="ECO:0000313" key="8">
    <source>
        <dbReference type="EMBL" id="KTA99358.1"/>
    </source>
</evidence>
<dbReference type="InterPro" id="IPR004331">
    <property type="entry name" value="SPX_dom"/>
</dbReference>
<dbReference type="GO" id="GO:0042144">
    <property type="term" value="P:vacuole fusion, non-autophagic"/>
    <property type="evidence" value="ECO:0007669"/>
    <property type="project" value="TreeGrafter"/>
</dbReference>
<reference evidence="8 9" key="1">
    <citation type="submission" date="2015-10" db="EMBL/GenBank/DDBJ databases">
        <title>Draft genomes sequences of Candida glabrata isolates 1A, 1B, 2A, 2B, 3A and 3B.</title>
        <authorList>
            <person name="Haavelsrud O.E."/>
            <person name="Gaustad P."/>
        </authorList>
    </citation>
    <scope>NUCLEOTIDE SEQUENCE [LARGE SCALE GENOMIC DNA]</scope>
    <source>
        <strain evidence="8">910700640</strain>
    </source>
</reference>
<organism evidence="8 9">
    <name type="scientific">Candida glabrata</name>
    <name type="common">Yeast</name>
    <name type="synonym">Torulopsis glabrata</name>
    <dbReference type="NCBI Taxonomy" id="5478"/>
    <lineage>
        <taxon>Eukaryota</taxon>
        <taxon>Fungi</taxon>
        <taxon>Dikarya</taxon>
        <taxon>Ascomycota</taxon>
        <taxon>Saccharomycotina</taxon>
        <taxon>Saccharomycetes</taxon>
        <taxon>Saccharomycetales</taxon>
        <taxon>Saccharomycetaceae</taxon>
        <taxon>Nakaseomyces</taxon>
    </lineage>
</organism>
<comment type="caution">
    <text evidence="8">The sequence shown here is derived from an EMBL/GenBank/DDBJ whole genome shotgun (WGS) entry which is preliminary data.</text>
</comment>
<dbReference type="PROSITE" id="PS51382">
    <property type="entry name" value="SPX"/>
    <property type="match status" value="1"/>
</dbReference>
<keyword evidence="3 6" id="KW-0812">Transmembrane</keyword>
<proteinExistence type="predicted"/>
<gene>
    <name evidence="8" type="ORF">AO440_000551</name>
</gene>
<dbReference type="AlphaFoldDB" id="A0A0W0DNT4"/>
<evidence type="ECO:0000256" key="3">
    <source>
        <dbReference type="ARBA" id="ARBA00022692"/>
    </source>
</evidence>
<dbReference type="GO" id="GO:0000329">
    <property type="term" value="C:fungal-type vacuole membrane"/>
    <property type="evidence" value="ECO:0007669"/>
    <property type="project" value="EnsemblFungi"/>
</dbReference>
<keyword evidence="4 6" id="KW-1133">Transmembrane helix</keyword>
<dbReference type="InterPro" id="IPR051572">
    <property type="entry name" value="VTC_Complex_Subunit"/>
</dbReference>
<sequence length="831" mass="95254">MKFGSQILDKSVPDWKLNNIDYEELKKIIKQVTSKKTAPNSNDFEGLEVSFKQNIVQINLFVSLKLKEISSKLVSIEHSITKLLDNEINDNRKVLRRIKTIKNYLETCNDLLQKLSRFVIVQRIALRKLFKKITKHYGDKEIAQQFISSIQNCNELRDGYEGVSFKNLDLQSYLVEVSLIMDILTDMTNAIKSTGNFKDLPSELFEKSKLITNATDNKKPLVSFTTNQQFDQVLWDKGELIQSLLVRSDNNEQLKFLLITLGFQVFDQNLQGISRDIIASEPNSEVRSLRSKKSFYESDRPALKRLHTSSTEYLNNAEEMEQSKCKAVMLTPSGKVDSSIYDSKKITSYPSVLLEYEKNNVIANECIVICHVGGLRGKVVTDKLHINEISEYLKNSNKQAISDPLAKIALDWICDHGMKECGIEIGFKRTRYFCNKHSNLYMITIDEEFTLSDSNGQTEKLMDHSIIDLRVVTTNFSSDNKSLAKKSQEIYEKIISSKIQCFPFQPDFHPVKLLLSIHENNGSKDVIHRLMLENIYELNENNKITEDEFFGIGFDLLLDICSSEFKDNYYQKVESPTRTPNDWKKNNLLSKNKNTENNKPAIRYWNEFDDLEEENGGGGFYIQDRTDDLESNELQQERDYGFIHFSKDFIESTYSSLQSFRDFLGFKDNNRTAIDPALLDLSERFGNSNYGSISSKGSILSNSVEDIRKLIEHQMKEIENSESVYVYKHDQVLSLMYLFALLMACATSGICMGIVLSVFNGDNSDIEIDVGKTLIITVILSLGISLGLITLCLLLLFSRYTYAPIWHYALSFAIFIMIMSTVCYGLVEIFL</sequence>
<comment type="subcellular location">
    <subcellularLocation>
        <location evidence="1">Vacuole membrane</location>
        <topology evidence="1">Multi-pass membrane protein</topology>
    </subcellularLocation>
</comment>
<dbReference type="VEuPathDB" id="FungiDB:CAGL0C03696g"/>